<gene>
    <name evidence="2" type="ORF">E6K80_12220</name>
</gene>
<name>A0A538U088_UNCEI</name>
<evidence type="ECO:0000313" key="3">
    <source>
        <dbReference type="Proteomes" id="UP000319836"/>
    </source>
</evidence>
<dbReference type="AlphaFoldDB" id="A0A538U088"/>
<organism evidence="2 3">
    <name type="scientific">Eiseniibacteriota bacterium</name>
    <dbReference type="NCBI Taxonomy" id="2212470"/>
    <lineage>
        <taxon>Bacteria</taxon>
        <taxon>Candidatus Eiseniibacteriota</taxon>
    </lineage>
</organism>
<dbReference type="Proteomes" id="UP000319836">
    <property type="component" value="Unassembled WGS sequence"/>
</dbReference>
<feature type="region of interest" description="Disordered" evidence="1">
    <location>
        <begin position="238"/>
        <end position="260"/>
    </location>
</feature>
<dbReference type="Gene3D" id="1.25.40.10">
    <property type="entry name" value="Tetratricopeptide repeat domain"/>
    <property type="match status" value="3"/>
</dbReference>
<proteinExistence type="predicted"/>
<dbReference type="SUPFAM" id="SSF48452">
    <property type="entry name" value="TPR-like"/>
    <property type="match status" value="1"/>
</dbReference>
<dbReference type="SMART" id="SM00028">
    <property type="entry name" value="TPR"/>
    <property type="match status" value="5"/>
</dbReference>
<dbReference type="EMBL" id="VBPA01000314">
    <property type="protein sequence ID" value="TMQ69292.1"/>
    <property type="molecule type" value="Genomic_DNA"/>
</dbReference>
<evidence type="ECO:0000313" key="2">
    <source>
        <dbReference type="EMBL" id="TMQ69292.1"/>
    </source>
</evidence>
<protein>
    <recommendedName>
        <fullName evidence="4">Tetratricopeptide repeat protein</fullName>
    </recommendedName>
</protein>
<sequence>MRFGMSTADSRTAYKRERENEIQSRLAGAFEEMQAKRVRELASKAQEAHARGEYDAALEAVTTLLALQPADSLGKALEGVCLRDKAAQLERDGDLAPAAVMFGQALLRAPGDSAAANGLQRCRAASDERAARSAKIRESFAKALEAYTADDLPTARRGFREVLELEPQDQETRAMLGRIERTIRRREDQLIAQAERLGQAGLFDDAQTLLTQARALDPAADGLTHAVAALAQMRQAAASRTVADPTRAPTASGRANRPPALTERERAEIAQLYSRGMAALQAGRSDEAIQYLELVRSRDAANRQAAQVLNREYLTRGLEAFSSGRLNDAVGWWEKALAADPGDPRTRAYLARAQEYIAHAAAIAGQ</sequence>
<reference evidence="2 3" key="1">
    <citation type="journal article" date="2019" name="Nat. Microbiol.">
        <title>Mediterranean grassland soil C-N compound turnover is dependent on rainfall and depth, and is mediated by genomically divergent microorganisms.</title>
        <authorList>
            <person name="Diamond S."/>
            <person name="Andeer P.F."/>
            <person name="Li Z."/>
            <person name="Crits-Christoph A."/>
            <person name="Burstein D."/>
            <person name="Anantharaman K."/>
            <person name="Lane K.R."/>
            <person name="Thomas B.C."/>
            <person name="Pan C."/>
            <person name="Northen T.R."/>
            <person name="Banfield J.F."/>
        </authorList>
    </citation>
    <scope>NUCLEOTIDE SEQUENCE [LARGE SCALE GENOMIC DNA]</scope>
    <source>
        <strain evidence="2">WS_10</strain>
    </source>
</reference>
<dbReference type="InterPro" id="IPR011990">
    <property type="entry name" value="TPR-like_helical_dom_sf"/>
</dbReference>
<evidence type="ECO:0008006" key="4">
    <source>
        <dbReference type="Google" id="ProtNLM"/>
    </source>
</evidence>
<comment type="caution">
    <text evidence="2">The sequence shown here is derived from an EMBL/GenBank/DDBJ whole genome shotgun (WGS) entry which is preliminary data.</text>
</comment>
<accession>A0A538U088</accession>
<evidence type="ECO:0000256" key="1">
    <source>
        <dbReference type="SAM" id="MobiDB-lite"/>
    </source>
</evidence>
<dbReference type="InterPro" id="IPR019734">
    <property type="entry name" value="TPR_rpt"/>
</dbReference>